<evidence type="ECO:0000313" key="3">
    <source>
        <dbReference type="EMBL" id="PWN01309.1"/>
    </source>
</evidence>
<feature type="region of interest" description="Disordered" evidence="1">
    <location>
        <begin position="198"/>
        <end position="226"/>
    </location>
</feature>
<dbReference type="SUPFAM" id="SSF50199">
    <property type="entry name" value="Staphylococcal nuclease"/>
    <property type="match status" value="1"/>
</dbReference>
<dbReference type="Proteomes" id="UP000245507">
    <property type="component" value="Unassembled WGS sequence"/>
</dbReference>
<sequence>MPTQCAETPAVRPARGYGSTTRWEAGFGGVVVDHLGARRVRAIAGVVLAAVLVGGCGLADAIEDAQAKEQERRERTADGPTKKYKVVRVVDGDTVELANGEHVRLIGIDAPEDGVCGAVAATKKLTRLVEGKKIALVRGTDNRDRYGRLLRYVDRGATDVGLVMIRSGLAIARYDSRDGYGAHPRERSYLKADRKAAEVGCTAKPAPPEPKPPVSPKPKPKTFVDAPSGCAPGYSPCVPAYPPDLDCADTGPVTVTGPDPHGLDGDGDGLACGGD</sequence>
<feature type="compositionally biased region" description="Pro residues" evidence="1">
    <location>
        <begin position="205"/>
        <end position="217"/>
    </location>
</feature>
<evidence type="ECO:0000256" key="1">
    <source>
        <dbReference type="SAM" id="MobiDB-lite"/>
    </source>
</evidence>
<feature type="region of interest" description="Disordered" evidence="1">
    <location>
        <begin position="248"/>
        <end position="275"/>
    </location>
</feature>
<evidence type="ECO:0000259" key="2">
    <source>
        <dbReference type="PROSITE" id="PS50830"/>
    </source>
</evidence>
<organism evidence="3 4">
    <name type="scientific">Nocardioides silvaticus</name>
    <dbReference type="NCBI Taxonomy" id="2201891"/>
    <lineage>
        <taxon>Bacteria</taxon>
        <taxon>Bacillati</taxon>
        <taxon>Actinomycetota</taxon>
        <taxon>Actinomycetes</taxon>
        <taxon>Propionibacteriales</taxon>
        <taxon>Nocardioidaceae</taxon>
        <taxon>Nocardioides</taxon>
    </lineage>
</organism>
<dbReference type="AlphaFoldDB" id="A0A316TE23"/>
<protein>
    <recommendedName>
        <fullName evidence="2">TNase-like domain-containing protein</fullName>
    </recommendedName>
</protein>
<gene>
    <name evidence="3" type="ORF">DJ010_19310</name>
</gene>
<dbReference type="PROSITE" id="PS50830">
    <property type="entry name" value="TNASE_3"/>
    <property type="match status" value="1"/>
</dbReference>
<evidence type="ECO:0000313" key="4">
    <source>
        <dbReference type="Proteomes" id="UP000245507"/>
    </source>
</evidence>
<dbReference type="Gene3D" id="2.40.50.90">
    <property type="match status" value="1"/>
</dbReference>
<dbReference type="EMBL" id="QGDD01000010">
    <property type="protein sequence ID" value="PWN01309.1"/>
    <property type="molecule type" value="Genomic_DNA"/>
</dbReference>
<feature type="domain" description="TNase-like" evidence="2">
    <location>
        <begin position="80"/>
        <end position="196"/>
    </location>
</feature>
<dbReference type="InterPro" id="IPR035437">
    <property type="entry name" value="SNase_OB-fold_sf"/>
</dbReference>
<reference evidence="3 4" key="1">
    <citation type="submission" date="2018-05" db="EMBL/GenBank/DDBJ databases">
        <title>Nocardioides silvaticus genome.</title>
        <authorList>
            <person name="Li C."/>
            <person name="Wang G."/>
        </authorList>
    </citation>
    <scope>NUCLEOTIDE SEQUENCE [LARGE SCALE GENOMIC DNA]</scope>
    <source>
        <strain evidence="3 4">CCTCC AB 2018079</strain>
    </source>
</reference>
<dbReference type="SMART" id="SM00318">
    <property type="entry name" value="SNc"/>
    <property type="match status" value="1"/>
</dbReference>
<dbReference type="Pfam" id="PF00565">
    <property type="entry name" value="SNase"/>
    <property type="match status" value="1"/>
</dbReference>
<proteinExistence type="predicted"/>
<dbReference type="InterPro" id="IPR016071">
    <property type="entry name" value="Staphylococal_nuclease_OB-fold"/>
</dbReference>
<name>A0A316TE23_9ACTN</name>
<keyword evidence="4" id="KW-1185">Reference proteome</keyword>
<accession>A0A316TE23</accession>
<comment type="caution">
    <text evidence="3">The sequence shown here is derived from an EMBL/GenBank/DDBJ whole genome shotgun (WGS) entry which is preliminary data.</text>
</comment>